<protein>
    <recommendedName>
        <fullName evidence="2">CBM-cenC domain-containing protein</fullName>
    </recommendedName>
</protein>
<keyword evidence="4" id="KW-1185">Reference proteome</keyword>
<reference evidence="3 4" key="1">
    <citation type="journal article" date="2019" name="PLoS Negl. Trop. Dis.">
        <title>Whole genome sequencing of Entamoeba nuttalli reveals mammalian host-related molecular signatures and a novel octapeptide-repeat surface protein.</title>
        <authorList>
            <person name="Tanaka M."/>
            <person name="Makiuchi T."/>
            <person name="Komiyama T."/>
            <person name="Shiina T."/>
            <person name="Osaki K."/>
            <person name="Tachibana H."/>
        </authorList>
    </citation>
    <scope>NUCLEOTIDE SEQUENCE [LARGE SCALE GENOMIC DNA]</scope>
    <source>
        <strain evidence="3 4">P19-061405</strain>
    </source>
</reference>
<evidence type="ECO:0000313" key="3">
    <source>
        <dbReference type="EMBL" id="GAB1220175.1"/>
    </source>
</evidence>
<feature type="domain" description="CBM-cenC" evidence="2">
    <location>
        <begin position="15"/>
        <end position="100"/>
    </location>
</feature>
<dbReference type="Gene3D" id="2.60.120.260">
    <property type="entry name" value="Galactose-binding domain-like"/>
    <property type="match status" value="1"/>
</dbReference>
<dbReference type="Pfam" id="PF02018">
    <property type="entry name" value="CBM_4_9"/>
    <property type="match status" value="1"/>
</dbReference>
<organism evidence="3 4">
    <name type="scientific">Entamoeba nuttalli</name>
    <dbReference type="NCBI Taxonomy" id="412467"/>
    <lineage>
        <taxon>Eukaryota</taxon>
        <taxon>Amoebozoa</taxon>
        <taxon>Evosea</taxon>
        <taxon>Archamoebae</taxon>
        <taxon>Mastigamoebida</taxon>
        <taxon>Entamoebidae</taxon>
        <taxon>Entamoeba</taxon>
    </lineage>
</organism>
<dbReference type="Proteomes" id="UP001628156">
    <property type="component" value="Unassembled WGS sequence"/>
</dbReference>
<dbReference type="InterPro" id="IPR008979">
    <property type="entry name" value="Galactose-bd-like_sf"/>
</dbReference>
<dbReference type="SUPFAM" id="SSF51445">
    <property type="entry name" value="(Trans)glycosidases"/>
    <property type="match status" value="1"/>
</dbReference>
<dbReference type="InterPro" id="IPR017853">
    <property type="entry name" value="GH"/>
</dbReference>
<keyword evidence="1" id="KW-0378">Hydrolase</keyword>
<gene>
    <name evidence="3" type="ORF">ENUP19_0047G0242</name>
</gene>
<name>A0ABQ0DBE9_9EUKA</name>
<dbReference type="InterPro" id="IPR003305">
    <property type="entry name" value="CenC_carb-bd"/>
</dbReference>
<evidence type="ECO:0000259" key="2">
    <source>
        <dbReference type="Pfam" id="PF02018"/>
    </source>
</evidence>
<comment type="caution">
    <text evidence="3">The sequence shown here is derived from an EMBL/GenBank/DDBJ whole genome shotgun (WGS) entry which is preliminary data.</text>
</comment>
<evidence type="ECO:0000313" key="4">
    <source>
        <dbReference type="Proteomes" id="UP001628156"/>
    </source>
</evidence>
<proteinExistence type="predicted"/>
<evidence type="ECO:0000256" key="1">
    <source>
        <dbReference type="ARBA" id="ARBA00022801"/>
    </source>
</evidence>
<accession>A0ABQ0DBE9</accession>
<sequence>MLVIGFYLLVCTIAKNYIVNGGFEEGSSTSITGWSIYGGSSSCVIDSTTYNSGSKSLHCTDLSSKDFVSVSQYRSDLVHGIKYKITAYIKVKNVQNGALMLFAESADYWDGVYLYSNSISQCKTGTCIDKWYKLTGNSVMTFGKQRFIISARLQGADATGEFWIDDISLEPVEQNVLISVDCITWRQEAYIEPFEIRVGLDVNDTAFQDGSYLSITGQVIRESDNQVVKNIESSEFKMGMTFNQIITSTTFDPSSLTPGYYIVKITCINSLFDNKVETVSTTFRKLSANPSYDIYVDKNHVTWVNGKKFFPLGCYMNWYDDFDIEHFKDSPFNLWKGPGQMSATQIQDVYDRTNGKIRIINPFSGSICCGCSDTVIQNKVSWTKQQVELIKNEPGLFGYYIADEPSTSCVSSMKATTRAIRENDPNHVVWPAINDRFNLNLYKEGFDTVGMDDYPVQTFDQLESIWVMMTQGRKKMVNSRAMWNIVQIFDWTVYNDSYNLDWSKEFPPTEEQLRNMIYQNIACGAMGIIYFDYSEMRVMDYKNPFEQEWEKVKKVTYELRDKYADIIMCVEEPPNDKYILPLNDGLDFKNYVATRQWRCNGYDYILIVNVRAVNNYIYSFTKASNNTCLEVMMGNSSIWTEKGNIVKLNMSSMDVVWIKGYESDHECPNISYESSTIPLILVSTLLLVILLI</sequence>
<dbReference type="EMBL" id="BAAFRS010000047">
    <property type="protein sequence ID" value="GAB1220175.1"/>
    <property type="molecule type" value="Genomic_DNA"/>
</dbReference>
<dbReference type="SUPFAM" id="SSF49785">
    <property type="entry name" value="Galactose-binding domain-like"/>
    <property type="match status" value="1"/>
</dbReference>
<dbReference type="Gene3D" id="3.20.20.80">
    <property type="entry name" value="Glycosidases"/>
    <property type="match status" value="1"/>
</dbReference>